<dbReference type="PROSITE" id="PS51318">
    <property type="entry name" value="TAT"/>
    <property type="match status" value="1"/>
</dbReference>
<keyword evidence="3 4" id="KW-0732">Signal</keyword>
<name>A0ABU5A146_9HYPH</name>
<feature type="chain" id="PRO_5045529589" evidence="4">
    <location>
        <begin position="36"/>
        <end position="368"/>
    </location>
</feature>
<dbReference type="InterPro" id="IPR006311">
    <property type="entry name" value="TAT_signal"/>
</dbReference>
<dbReference type="PANTHER" id="PTHR46847">
    <property type="entry name" value="D-ALLOSE-BINDING PERIPLASMIC PROTEIN-RELATED"/>
    <property type="match status" value="1"/>
</dbReference>
<dbReference type="Proteomes" id="UP001285154">
    <property type="component" value="Unassembled WGS sequence"/>
</dbReference>
<evidence type="ECO:0000259" key="5">
    <source>
        <dbReference type="Pfam" id="PF13407"/>
    </source>
</evidence>
<evidence type="ECO:0000313" key="7">
    <source>
        <dbReference type="Proteomes" id="UP001285154"/>
    </source>
</evidence>
<gene>
    <name evidence="6" type="ORF">RFM42_08460</name>
</gene>
<dbReference type="EMBL" id="JAVIIQ010000003">
    <property type="protein sequence ID" value="MDX8531010.1"/>
    <property type="molecule type" value="Genomic_DNA"/>
</dbReference>
<dbReference type="Pfam" id="PF13407">
    <property type="entry name" value="Peripla_BP_4"/>
    <property type="match status" value="1"/>
</dbReference>
<dbReference type="CDD" id="cd01536">
    <property type="entry name" value="PBP1_ABC_sugar_binding-like"/>
    <property type="match status" value="1"/>
</dbReference>
<protein>
    <submittedName>
        <fullName evidence="6">Sugar ABC transporter substrate-binding protein</fullName>
    </submittedName>
</protein>
<comment type="caution">
    <text evidence="6">The sequence shown here is derived from an EMBL/GenBank/DDBJ whole genome shotgun (WGS) entry which is preliminary data.</text>
</comment>
<dbReference type="SUPFAM" id="SSF53822">
    <property type="entry name" value="Periplasmic binding protein-like I"/>
    <property type="match status" value="1"/>
</dbReference>
<comment type="similarity">
    <text evidence="2">Belongs to the bacterial solute-binding protein 2 family.</text>
</comment>
<comment type="subcellular location">
    <subcellularLocation>
        <location evidence="1">Cell envelope</location>
    </subcellularLocation>
</comment>
<dbReference type="Gene3D" id="3.40.50.2300">
    <property type="match status" value="2"/>
</dbReference>
<reference evidence="6 7" key="1">
    <citation type="submission" date="2023-08" db="EMBL/GenBank/DDBJ databases">
        <title>Implementing the SeqCode for naming new Mesorhizobium species isolated from Vachellia karroo root nodules.</title>
        <authorList>
            <person name="Van Lill M."/>
        </authorList>
    </citation>
    <scope>NUCLEOTIDE SEQUENCE [LARGE SCALE GENOMIC DNA]</scope>
    <source>
        <strain evidence="6 7">VK25D</strain>
    </source>
</reference>
<sequence>MPNVMDFRLNRRALLASAAASAAAGVMARSGSAGAQELSKVVAWETPYLGFFFFVVLQEALKRKAESLGLQFVGKDANGDSNAQVNDWNSLLLQKPRYLISDALDSELLIPLTKKAKSLGVPVGMVDTPLTGGTVAASVTFDNRQSGVMAAEKTAELLTKKYGSPKGSVLNNYGSLTAVALRNRKEGFEETLQSKYKDIEVISRPQNNQHEEALAVVSATLRERPDLDAIHMPTDIFVVDARKAMETQKRLFPVGHEKHIILTSIDASPNALEWVKAGEIDADIAQDPIAYVEIVVDLLEQYTLKGQPVPAGPYENKKYFWEKGTIADSPSGPLLTIPPYFLTKENADDPRHWANVVTKVWKMEQNAG</sequence>
<evidence type="ECO:0000256" key="3">
    <source>
        <dbReference type="ARBA" id="ARBA00022729"/>
    </source>
</evidence>
<feature type="domain" description="Periplasmic binding protein" evidence="5">
    <location>
        <begin position="51"/>
        <end position="302"/>
    </location>
</feature>
<proteinExistence type="inferred from homology"/>
<accession>A0ABU5A146</accession>
<dbReference type="InterPro" id="IPR028082">
    <property type="entry name" value="Peripla_BP_I"/>
</dbReference>
<organism evidence="6 7">
    <name type="scientific">Mesorhizobium vachelliae</name>
    <dbReference type="NCBI Taxonomy" id="3072309"/>
    <lineage>
        <taxon>Bacteria</taxon>
        <taxon>Pseudomonadati</taxon>
        <taxon>Pseudomonadota</taxon>
        <taxon>Alphaproteobacteria</taxon>
        <taxon>Hyphomicrobiales</taxon>
        <taxon>Phyllobacteriaceae</taxon>
        <taxon>Mesorhizobium</taxon>
    </lineage>
</organism>
<evidence type="ECO:0000313" key="6">
    <source>
        <dbReference type="EMBL" id="MDX8531010.1"/>
    </source>
</evidence>
<feature type="signal peptide" evidence="4">
    <location>
        <begin position="1"/>
        <end position="35"/>
    </location>
</feature>
<dbReference type="InterPro" id="IPR025997">
    <property type="entry name" value="SBP_2_dom"/>
</dbReference>
<evidence type="ECO:0000256" key="2">
    <source>
        <dbReference type="ARBA" id="ARBA00007639"/>
    </source>
</evidence>
<dbReference type="PANTHER" id="PTHR46847:SF1">
    <property type="entry name" value="D-ALLOSE-BINDING PERIPLASMIC PROTEIN-RELATED"/>
    <property type="match status" value="1"/>
</dbReference>
<evidence type="ECO:0000256" key="4">
    <source>
        <dbReference type="SAM" id="SignalP"/>
    </source>
</evidence>
<evidence type="ECO:0000256" key="1">
    <source>
        <dbReference type="ARBA" id="ARBA00004196"/>
    </source>
</evidence>
<keyword evidence="7" id="KW-1185">Reference proteome</keyword>